<dbReference type="Proteomes" id="UP000051330">
    <property type="component" value="Unassembled WGS sequence"/>
</dbReference>
<comment type="caution">
    <text evidence="10">The sequence shown here is derived from an EMBL/GenBank/DDBJ whole genome shotgun (WGS) entry which is preliminary data.</text>
</comment>
<keyword evidence="6" id="KW-0067">ATP-binding</keyword>
<evidence type="ECO:0000256" key="4">
    <source>
        <dbReference type="ARBA" id="ARBA00022475"/>
    </source>
</evidence>
<keyword evidence="8" id="KW-0472">Membrane</keyword>
<dbReference type="InterPro" id="IPR050095">
    <property type="entry name" value="ECF_ABC_transporter_ATP-bd"/>
</dbReference>
<dbReference type="GO" id="GO:0043190">
    <property type="term" value="C:ATP-binding cassette (ABC) transporter complex"/>
    <property type="evidence" value="ECO:0007669"/>
    <property type="project" value="TreeGrafter"/>
</dbReference>
<name>A0A0R1NC95_9LACO</name>
<keyword evidence="4" id="KW-1003">Cell membrane</keyword>
<dbReference type="PROSITE" id="PS00211">
    <property type="entry name" value="ABC_TRANSPORTER_1"/>
    <property type="match status" value="1"/>
</dbReference>
<keyword evidence="3" id="KW-0813">Transport</keyword>
<evidence type="ECO:0000256" key="2">
    <source>
        <dbReference type="ARBA" id="ARBA00005417"/>
    </source>
</evidence>
<dbReference type="PANTHER" id="PTHR43553">
    <property type="entry name" value="HEAVY METAL TRANSPORTER"/>
    <property type="match status" value="1"/>
</dbReference>
<evidence type="ECO:0000256" key="1">
    <source>
        <dbReference type="ARBA" id="ARBA00004202"/>
    </source>
</evidence>
<evidence type="ECO:0000256" key="6">
    <source>
        <dbReference type="ARBA" id="ARBA00022840"/>
    </source>
</evidence>
<dbReference type="PROSITE" id="PS50893">
    <property type="entry name" value="ABC_TRANSPORTER_2"/>
    <property type="match status" value="1"/>
</dbReference>
<dbReference type="InterPro" id="IPR015856">
    <property type="entry name" value="ABC_transpr_CbiO/EcfA_su"/>
</dbReference>
<gene>
    <name evidence="10" type="ORF">FD09_GL000248</name>
</gene>
<dbReference type="InterPro" id="IPR027417">
    <property type="entry name" value="P-loop_NTPase"/>
</dbReference>
<dbReference type="STRING" id="1423792.FD09_GL000248"/>
<comment type="subcellular location">
    <subcellularLocation>
        <location evidence="1">Cell membrane</location>
        <topology evidence="1">Peripheral membrane protein</topology>
    </subcellularLocation>
</comment>
<dbReference type="PATRIC" id="fig|1423792.3.peg.252"/>
<sequence length="219" mass="24236">MKRMSDAIFTLHDVGFSVPERTLIADVSFTVAPGEFVTIGGPSGSGKSTLLRLVATLLTPTAGTITYDGQPQDSYEKTEYRRQVSYCYQQPSLFGETVWDNLAFPFQIRHEEIDEDRMVQALDMVHLPANMLRQPITDLSGGEKQRVALIRNLLFTPKVLLLDEITTGLDTVTKDAVHEVIKNLNHQGLTILAVTHDEVELAAADRLLTIVDGRLAVSV</sequence>
<evidence type="ECO:0000256" key="5">
    <source>
        <dbReference type="ARBA" id="ARBA00022741"/>
    </source>
</evidence>
<evidence type="ECO:0000256" key="8">
    <source>
        <dbReference type="ARBA" id="ARBA00023136"/>
    </source>
</evidence>
<dbReference type="SUPFAM" id="SSF52540">
    <property type="entry name" value="P-loop containing nucleoside triphosphate hydrolases"/>
    <property type="match status" value="1"/>
</dbReference>
<keyword evidence="11" id="KW-1185">Reference proteome</keyword>
<protein>
    <submittedName>
        <fullName evidence="10">Fe(3+)-transporting ATPase</fullName>
    </submittedName>
</protein>
<evidence type="ECO:0000313" key="10">
    <source>
        <dbReference type="EMBL" id="KRL14595.1"/>
    </source>
</evidence>
<dbReference type="AlphaFoldDB" id="A0A0R1NC95"/>
<dbReference type="GO" id="GO:0005524">
    <property type="term" value="F:ATP binding"/>
    <property type="evidence" value="ECO:0007669"/>
    <property type="project" value="UniProtKB-KW"/>
</dbReference>
<dbReference type="CDD" id="cd03225">
    <property type="entry name" value="ABC_cobalt_CbiO_domain1"/>
    <property type="match status" value="1"/>
</dbReference>
<dbReference type="InterPro" id="IPR003439">
    <property type="entry name" value="ABC_transporter-like_ATP-bd"/>
</dbReference>
<comment type="similarity">
    <text evidence="2">Belongs to the ABC transporter superfamily.</text>
</comment>
<dbReference type="GO" id="GO:0042626">
    <property type="term" value="F:ATPase-coupled transmembrane transporter activity"/>
    <property type="evidence" value="ECO:0007669"/>
    <property type="project" value="TreeGrafter"/>
</dbReference>
<dbReference type="InterPro" id="IPR017871">
    <property type="entry name" value="ABC_transporter-like_CS"/>
</dbReference>
<keyword evidence="5" id="KW-0547">Nucleotide-binding</keyword>
<dbReference type="EMBL" id="AZEC01000001">
    <property type="protein sequence ID" value="KRL14595.1"/>
    <property type="molecule type" value="Genomic_DNA"/>
</dbReference>
<evidence type="ECO:0000256" key="7">
    <source>
        <dbReference type="ARBA" id="ARBA00022967"/>
    </source>
</evidence>
<dbReference type="Gene3D" id="3.40.50.300">
    <property type="entry name" value="P-loop containing nucleotide triphosphate hydrolases"/>
    <property type="match status" value="1"/>
</dbReference>
<keyword evidence="7" id="KW-1278">Translocase</keyword>
<dbReference type="SMART" id="SM00382">
    <property type="entry name" value="AAA"/>
    <property type="match status" value="1"/>
</dbReference>
<dbReference type="Pfam" id="PF00005">
    <property type="entry name" value="ABC_tran"/>
    <property type="match status" value="1"/>
</dbReference>
<dbReference type="GO" id="GO:0016887">
    <property type="term" value="F:ATP hydrolysis activity"/>
    <property type="evidence" value="ECO:0007669"/>
    <property type="project" value="InterPro"/>
</dbReference>
<evidence type="ECO:0000259" key="9">
    <source>
        <dbReference type="PROSITE" id="PS50893"/>
    </source>
</evidence>
<proteinExistence type="inferred from homology"/>
<dbReference type="InterPro" id="IPR003593">
    <property type="entry name" value="AAA+_ATPase"/>
</dbReference>
<evidence type="ECO:0000256" key="3">
    <source>
        <dbReference type="ARBA" id="ARBA00022448"/>
    </source>
</evidence>
<accession>A0A0R1NC95</accession>
<reference evidence="10 11" key="1">
    <citation type="journal article" date="2015" name="Genome Announc.">
        <title>Expanding the biotechnology potential of lactobacilli through comparative genomics of 213 strains and associated genera.</title>
        <authorList>
            <person name="Sun Z."/>
            <person name="Harris H.M."/>
            <person name="McCann A."/>
            <person name="Guo C."/>
            <person name="Argimon S."/>
            <person name="Zhang W."/>
            <person name="Yang X."/>
            <person name="Jeffery I.B."/>
            <person name="Cooney J.C."/>
            <person name="Kagawa T.F."/>
            <person name="Liu W."/>
            <person name="Song Y."/>
            <person name="Salvetti E."/>
            <person name="Wrobel A."/>
            <person name="Rasinkangas P."/>
            <person name="Parkhill J."/>
            <person name="Rea M.C."/>
            <person name="O'Sullivan O."/>
            <person name="Ritari J."/>
            <person name="Douillard F.P."/>
            <person name="Paul Ross R."/>
            <person name="Yang R."/>
            <person name="Briner A.E."/>
            <person name="Felis G.E."/>
            <person name="de Vos W.M."/>
            <person name="Barrangou R."/>
            <person name="Klaenhammer T.R."/>
            <person name="Caufield P.W."/>
            <person name="Cui Y."/>
            <person name="Zhang H."/>
            <person name="O'Toole P.W."/>
        </authorList>
    </citation>
    <scope>NUCLEOTIDE SEQUENCE [LARGE SCALE GENOMIC DNA]</scope>
    <source>
        <strain evidence="10 11">DSM 12744</strain>
    </source>
</reference>
<feature type="domain" description="ABC transporter" evidence="9">
    <location>
        <begin position="9"/>
        <end position="219"/>
    </location>
</feature>
<organism evidence="10 11">
    <name type="scientific">Schleiferilactobacillus perolens DSM 12744</name>
    <dbReference type="NCBI Taxonomy" id="1423792"/>
    <lineage>
        <taxon>Bacteria</taxon>
        <taxon>Bacillati</taxon>
        <taxon>Bacillota</taxon>
        <taxon>Bacilli</taxon>
        <taxon>Lactobacillales</taxon>
        <taxon>Lactobacillaceae</taxon>
        <taxon>Schleiferilactobacillus</taxon>
    </lineage>
</organism>
<evidence type="ECO:0000313" key="11">
    <source>
        <dbReference type="Proteomes" id="UP000051330"/>
    </source>
</evidence>